<dbReference type="Proteomes" id="UP000791440">
    <property type="component" value="Unassembled WGS sequence"/>
</dbReference>
<reference evidence="2" key="1">
    <citation type="journal article" date="2016" name="Insect Biochem. Mol. Biol.">
        <title>Multifaceted biological insights from a draft genome sequence of the tobacco hornworm moth, Manduca sexta.</title>
        <authorList>
            <person name="Kanost M.R."/>
            <person name="Arrese E.L."/>
            <person name="Cao X."/>
            <person name="Chen Y.R."/>
            <person name="Chellapilla S."/>
            <person name="Goldsmith M.R."/>
            <person name="Grosse-Wilde E."/>
            <person name="Heckel D.G."/>
            <person name="Herndon N."/>
            <person name="Jiang H."/>
            <person name="Papanicolaou A."/>
            <person name="Qu J."/>
            <person name="Soulages J.L."/>
            <person name="Vogel H."/>
            <person name="Walters J."/>
            <person name="Waterhouse R.M."/>
            <person name="Ahn S.J."/>
            <person name="Almeida F.C."/>
            <person name="An C."/>
            <person name="Aqrawi P."/>
            <person name="Bretschneider A."/>
            <person name="Bryant W.B."/>
            <person name="Bucks S."/>
            <person name="Chao H."/>
            <person name="Chevignon G."/>
            <person name="Christen J.M."/>
            <person name="Clarke D.F."/>
            <person name="Dittmer N.T."/>
            <person name="Ferguson L.C.F."/>
            <person name="Garavelou S."/>
            <person name="Gordon K.H.J."/>
            <person name="Gunaratna R.T."/>
            <person name="Han Y."/>
            <person name="Hauser F."/>
            <person name="He Y."/>
            <person name="Heidel-Fischer H."/>
            <person name="Hirsh A."/>
            <person name="Hu Y."/>
            <person name="Jiang H."/>
            <person name="Kalra D."/>
            <person name="Klinner C."/>
            <person name="Konig C."/>
            <person name="Kovar C."/>
            <person name="Kroll A.R."/>
            <person name="Kuwar S.S."/>
            <person name="Lee S.L."/>
            <person name="Lehman R."/>
            <person name="Li K."/>
            <person name="Li Z."/>
            <person name="Liang H."/>
            <person name="Lovelace S."/>
            <person name="Lu Z."/>
            <person name="Mansfield J.H."/>
            <person name="McCulloch K.J."/>
            <person name="Mathew T."/>
            <person name="Morton B."/>
            <person name="Muzny D.M."/>
            <person name="Neunemann D."/>
            <person name="Ongeri F."/>
            <person name="Pauchet Y."/>
            <person name="Pu L.L."/>
            <person name="Pyrousis I."/>
            <person name="Rao X.J."/>
            <person name="Redding A."/>
            <person name="Roesel C."/>
            <person name="Sanchez-Gracia A."/>
            <person name="Schaack S."/>
            <person name="Shukla A."/>
            <person name="Tetreau G."/>
            <person name="Wang Y."/>
            <person name="Xiong G.H."/>
            <person name="Traut W."/>
            <person name="Walsh T.K."/>
            <person name="Worley K.C."/>
            <person name="Wu D."/>
            <person name="Wu W."/>
            <person name="Wu Y.Q."/>
            <person name="Zhang X."/>
            <person name="Zou Z."/>
            <person name="Zucker H."/>
            <person name="Briscoe A.D."/>
            <person name="Burmester T."/>
            <person name="Clem R.J."/>
            <person name="Feyereisen R."/>
            <person name="Grimmelikhuijzen C.J.P."/>
            <person name="Hamodrakas S.J."/>
            <person name="Hansson B.S."/>
            <person name="Huguet E."/>
            <person name="Jermiin L.S."/>
            <person name="Lan Q."/>
            <person name="Lehman H.K."/>
            <person name="Lorenzen M."/>
            <person name="Merzendorfer H."/>
            <person name="Michalopoulos I."/>
            <person name="Morton D.B."/>
            <person name="Muthukrishnan S."/>
            <person name="Oakeshott J.G."/>
            <person name="Palmer W."/>
            <person name="Park Y."/>
            <person name="Passarelli A.L."/>
            <person name="Rozas J."/>
            <person name="Schwartz L.M."/>
            <person name="Smith W."/>
            <person name="Southgate A."/>
            <person name="Vilcinskas A."/>
            <person name="Vogt R."/>
            <person name="Wang P."/>
            <person name="Werren J."/>
            <person name="Yu X.Q."/>
            <person name="Zhou J.J."/>
            <person name="Brown S.J."/>
            <person name="Scherer S.E."/>
            <person name="Richards S."/>
            <person name="Blissard G.W."/>
        </authorList>
    </citation>
    <scope>NUCLEOTIDE SEQUENCE</scope>
</reference>
<dbReference type="EMBL" id="JH668325">
    <property type="protein sequence ID" value="KAG6445804.1"/>
    <property type="molecule type" value="Genomic_DNA"/>
</dbReference>
<dbReference type="AlphaFoldDB" id="A0A922CH73"/>
<sequence>MAAMAEIRLGKSQGSRTTLSLHRVPREGNVVALLNTVCENISTIMDRFTLAAVVATVVLFQSSSNFATPLLRDVSMPEECANKNFCTHKHEDYPEELIEGLLKDIEKYLDHPPEFVSRRIALNDLDTNDECDSSSHTLPIYQIRDNNNKTRFVVQSEEKFKQIIRIEECKEPGRLTRATRNLSDLVVNETQLMCVECKLDYKFLVLGLNSTSLEAVNVQGGLPVGCSCKLQE</sequence>
<evidence type="ECO:0000259" key="1">
    <source>
        <dbReference type="Pfam" id="PF16077"/>
    </source>
</evidence>
<organism evidence="2 3">
    <name type="scientific">Manduca sexta</name>
    <name type="common">Tobacco hawkmoth</name>
    <name type="synonym">Tobacco hornworm</name>
    <dbReference type="NCBI Taxonomy" id="7130"/>
    <lineage>
        <taxon>Eukaryota</taxon>
        <taxon>Metazoa</taxon>
        <taxon>Ecdysozoa</taxon>
        <taxon>Arthropoda</taxon>
        <taxon>Hexapoda</taxon>
        <taxon>Insecta</taxon>
        <taxon>Pterygota</taxon>
        <taxon>Neoptera</taxon>
        <taxon>Endopterygota</taxon>
        <taxon>Lepidoptera</taxon>
        <taxon>Glossata</taxon>
        <taxon>Ditrysia</taxon>
        <taxon>Bombycoidea</taxon>
        <taxon>Sphingidae</taxon>
        <taxon>Sphinginae</taxon>
        <taxon>Sphingini</taxon>
        <taxon>Manduca</taxon>
    </lineage>
</organism>
<evidence type="ECO:0000313" key="2">
    <source>
        <dbReference type="EMBL" id="KAG6445804.1"/>
    </source>
</evidence>
<name>A0A922CH73_MANSE</name>
<dbReference type="InterPro" id="IPR032104">
    <property type="entry name" value="Spaetzle"/>
</dbReference>
<proteinExistence type="predicted"/>
<reference evidence="2" key="2">
    <citation type="submission" date="2020-12" db="EMBL/GenBank/DDBJ databases">
        <authorList>
            <person name="Kanost M."/>
        </authorList>
    </citation>
    <scope>NUCLEOTIDE SEQUENCE</scope>
</reference>
<keyword evidence="3" id="KW-1185">Reference proteome</keyword>
<protein>
    <recommendedName>
        <fullName evidence="1">Spaetzle domain-containing protein</fullName>
    </recommendedName>
</protein>
<evidence type="ECO:0000313" key="3">
    <source>
        <dbReference type="Proteomes" id="UP000791440"/>
    </source>
</evidence>
<accession>A0A922CH73</accession>
<comment type="caution">
    <text evidence="2">The sequence shown here is derived from an EMBL/GenBank/DDBJ whole genome shotgun (WGS) entry which is preliminary data.</text>
</comment>
<gene>
    <name evidence="2" type="ORF">O3G_MSEX004109</name>
</gene>
<feature type="domain" description="Spaetzle" evidence="1">
    <location>
        <begin position="131"/>
        <end position="229"/>
    </location>
</feature>
<dbReference type="Pfam" id="PF16077">
    <property type="entry name" value="Spaetzle"/>
    <property type="match status" value="1"/>
</dbReference>